<dbReference type="OrthoDB" id="2020640at2759"/>
<protein>
    <recommendedName>
        <fullName evidence="2">Tf2-1-like SH3-like domain-containing protein</fullName>
    </recommendedName>
</protein>
<keyword evidence="4" id="KW-1185">Reference proteome</keyword>
<evidence type="ECO:0000313" key="3">
    <source>
        <dbReference type="EMBL" id="CAA0833488.1"/>
    </source>
</evidence>
<evidence type="ECO:0000256" key="1">
    <source>
        <dbReference type="SAM" id="MobiDB-lite"/>
    </source>
</evidence>
<proteinExistence type="predicted"/>
<evidence type="ECO:0000313" key="4">
    <source>
        <dbReference type="Proteomes" id="UP001153555"/>
    </source>
</evidence>
<dbReference type="Pfam" id="PF24626">
    <property type="entry name" value="SH3_Tf2-1"/>
    <property type="match status" value="1"/>
</dbReference>
<reference evidence="3" key="1">
    <citation type="submission" date="2019-12" db="EMBL/GenBank/DDBJ databases">
        <authorList>
            <person name="Scholes J."/>
        </authorList>
    </citation>
    <scope>NUCLEOTIDE SEQUENCE</scope>
</reference>
<organism evidence="3 4">
    <name type="scientific">Striga hermonthica</name>
    <name type="common">Purple witchweed</name>
    <name type="synonym">Buchnera hermonthica</name>
    <dbReference type="NCBI Taxonomy" id="68872"/>
    <lineage>
        <taxon>Eukaryota</taxon>
        <taxon>Viridiplantae</taxon>
        <taxon>Streptophyta</taxon>
        <taxon>Embryophyta</taxon>
        <taxon>Tracheophyta</taxon>
        <taxon>Spermatophyta</taxon>
        <taxon>Magnoliopsida</taxon>
        <taxon>eudicotyledons</taxon>
        <taxon>Gunneridae</taxon>
        <taxon>Pentapetalae</taxon>
        <taxon>asterids</taxon>
        <taxon>lamiids</taxon>
        <taxon>Lamiales</taxon>
        <taxon>Orobanchaceae</taxon>
        <taxon>Buchnereae</taxon>
        <taxon>Striga</taxon>
    </lineage>
</organism>
<dbReference type="AlphaFoldDB" id="A0A9N7NFS9"/>
<feature type="region of interest" description="Disordered" evidence="1">
    <location>
        <begin position="41"/>
        <end position="60"/>
    </location>
</feature>
<accession>A0A9N7NFS9</accession>
<dbReference type="Proteomes" id="UP001153555">
    <property type="component" value="Unassembled WGS sequence"/>
</dbReference>
<feature type="domain" description="Tf2-1-like SH3-like" evidence="2">
    <location>
        <begin position="54"/>
        <end position="100"/>
    </location>
</feature>
<name>A0A9N7NFS9_STRHE</name>
<gene>
    <name evidence="3" type="ORF">SHERM_28747</name>
</gene>
<dbReference type="PANTHER" id="PTHR46148:SF52">
    <property type="entry name" value="OS04G0603800 PROTEIN"/>
    <property type="match status" value="1"/>
</dbReference>
<dbReference type="EMBL" id="CACSLK010027840">
    <property type="protein sequence ID" value="CAA0833488.1"/>
    <property type="molecule type" value="Genomic_DNA"/>
</dbReference>
<sequence length="132" mass="15213">MNEMNPIPTKDGKSPGAEKMIKTWEEQADLARSYLKRAHRRMKKWADTKRRPREFSQGSMTYEGPFPVIKKIGNVVYRVELPPTLKIHPVFHVSMLKPYKGDVEDPSRGLSQRAPPLTTKSFDKEVDEGRCN</sequence>
<comment type="caution">
    <text evidence="3">The sequence shown here is derived from an EMBL/GenBank/DDBJ whole genome shotgun (WGS) entry which is preliminary data.</text>
</comment>
<evidence type="ECO:0000259" key="2">
    <source>
        <dbReference type="Pfam" id="PF24626"/>
    </source>
</evidence>
<dbReference type="PANTHER" id="PTHR46148">
    <property type="entry name" value="CHROMO DOMAIN-CONTAINING PROTEIN"/>
    <property type="match status" value="1"/>
</dbReference>
<feature type="region of interest" description="Disordered" evidence="1">
    <location>
        <begin position="99"/>
        <end position="132"/>
    </location>
</feature>
<feature type="compositionally biased region" description="Basic and acidic residues" evidence="1">
    <location>
        <begin position="121"/>
        <end position="132"/>
    </location>
</feature>
<dbReference type="InterPro" id="IPR056924">
    <property type="entry name" value="SH3_Tf2-1"/>
</dbReference>